<accession>A0A2X0IQD0</accession>
<gene>
    <name evidence="2" type="primary">ureD</name>
    <name evidence="4" type="ORF">DN069_04360</name>
</gene>
<comment type="subunit">
    <text evidence="2">UreD, UreF and UreG form a complex that acts as a GTP-hydrolysis-dependent molecular chaperone, activating the urease apoprotein by helping to assemble the nickel containing metallocenter of UreC. The UreE protein probably delivers the nickel.</text>
</comment>
<comment type="subcellular location">
    <subcellularLocation>
        <location evidence="2">Cytoplasm</location>
    </subcellularLocation>
</comment>
<evidence type="ECO:0000313" key="4">
    <source>
        <dbReference type="EMBL" id="RAG86847.1"/>
    </source>
</evidence>
<dbReference type="EMBL" id="QKYN01000020">
    <property type="protein sequence ID" value="RAG86847.1"/>
    <property type="molecule type" value="Genomic_DNA"/>
</dbReference>
<dbReference type="RefSeq" id="WP_111499541.1">
    <property type="nucleotide sequence ID" value="NZ_QKYN01000020.1"/>
</dbReference>
<evidence type="ECO:0000313" key="5">
    <source>
        <dbReference type="Proteomes" id="UP000248889"/>
    </source>
</evidence>
<organism evidence="4 5">
    <name type="scientific">Streptacidiphilus pinicola</name>
    <dbReference type="NCBI Taxonomy" id="2219663"/>
    <lineage>
        <taxon>Bacteria</taxon>
        <taxon>Bacillati</taxon>
        <taxon>Actinomycetota</taxon>
        <taxon>Actinomycetes</taxon>
        <taxon>Kitasatosporales</taxon>
        <taxon>Streptomycetaceae</taxon>
        <taxon>Streptacidiphilus</taxon>
    </lineage>
</organism>
<evidence type="ECO:0000256" key="2">
    <source>
        <dbReference type="HAMAP-Rule" id="MF_01384"/>
    </source>
</evidence>
<dbReference type="Proteomes" id="UP000248889">
    <property type="component" value="Unassembled WGS sequence"/>
</dbReference>
<keyword evidence="1 2" id="KW-0143">Chaperone</keyword>
<protein>
    <recommendedName>
        <fullName evidence="2">Urease accessory protein UreD</fullName>
    </recommendedName>
</protein>
<keyword evidence="2" id="KW-0996">Nickel insertion</keyword>
<feature type="compositionally biased region" description="Low complexity" evidence="3">
    <location>
        <begin position="259"/>
        <end position="272"/>
    </location>
</feature>
<keyword evidence="2" id="KW-0963">Cytoplasm</keyword>
<dbReference type="OrthoDB" id="8677206at2"/>
<comment type="function">
    <text evidence="2">Required for maturation of urease via the functional incorporation of the urease nickel metallocenter.</text>
</comment>
<comment type="caution">
    <text evidence="4">The sequence shown here is derived from an EMBL/GenBank/DDBJ whole genome shotgun (WGS) entry which is preliminary data.</text>
</comment>
<evidence type="ECO:0000256" key="1">
    <source>
        <dbReference type="ARBA" id="ARBA00023186"/>
    </source>
</evidence>
<name>A0A2X0IQD0_9ACTN</name>
<dbReference type="Pfam" id="PF01774">
    <property type="entry name" value="UreD"/>
    <property type="match status" value="1"/>
</dbReference>
<dbReference type="GO" id="GO:0005737">
    <property type="term" value="C:cytoplasm"/>
    <property type="evidence" value="ECO:0007669"/>
    <property type="project" value="UniProtKB-SubCell"/>
</dbReference>
<sequence>MSGVSATARIRAEPDGRGRTVLRELAGDGPLALRRSRHPDDDGAAHVVLVGAMAAPLGGDRLRIDVHVAPGARLLVTSAAATVSLPGRQPAPAHYELHLTVGAAAELHWRPEPVIAAAGSDLRLWTRLHLAPTAHVLLREEQILGRHAEPPGRLASRLTVRQNARLVLDQSTDIGTGAPPGWDGPAVLAGHLALGQLLTTRPCAPDATSRTAAFPVGDGLTLLTALAPDGRALRAALDGWGSLSPAGVRPPSPADRPARAALPAPPGRAAGP</sequence>
<dbReference type="InterPro" id="IPR002669">
    <property type="entry name" value="UreD"/>
</dbReference>
<feature type="region of interest" description="Disordered" evidence="3">
    <location>
        <begin position="240"/>
        <end position="272"/>
    </location>
</feature>
<dbReference type="GO" id="GO:0016151">
    <property type="term" value="F:nickel cation binding"/>
    <property type="evidence" value="ECO:0007669"/>
    <property type="project" value="UniProtKB-UniRule"/>
</dbReference>
<keyword evidence="5" id="KW-1185">Reference proteome</keyword>
<evidence type="ECO:0000256" key="3">
    <source>
        <dbReference type="SAM" id="MobiDB-lite"/>
    </source>
</evidence>
<dbReference type="AlphaFoldDB" id="A0A2X0IQD0"/>
<dbReference type="HAMAP" id="MF_01384">
    <property type="entry name" value="UreD"/>
    <property type="match status" value="1"/>
</dbReference>
<reference evidence="4 5" key="1">
    <citation type="submission" date="2018-06" db="EMBL/GenBank/DDBJ databases">
        <title>Streptacidiphilus pinicola sp. nov., isolated from pine grove soil.</title>
        <authorList>
            <person name="Roh S.G."/>
            <person name="Park S."/>
            <person name="Kim M.-K."/>
            <person name="Yun B.-R."/>
            <person name="Park J."/>
            <person name="Kim M.J."/>
            <person name="Kim Y.S."/>
            <person name="Kim S.B."/>
        </authorList>
    </citation>
    <scope>NUCLEOTIDE SEQUENCE [LARGE SCALE GENOMIC DNA]</scope>
    <source>
        <strain evidence="4 5">MMS16-CNU450</strain>
    </source>
</reference>
<comment type="similarity">
    <text evidence="2">Belongs to the UreD family.</text>
</comment>
<proteinExistence type="inferred from homology"/>